<dbReference type="InterPro" id="IPR003135">
    <property type="entry name" value="ATP-grasp_carboxylate-amine"/>
</dbReference>
<dbReference type="InterPro" id="IPR054350">
    <property type="entry name" value="PurT/PurK_preATP-grasp"/>
</dbReference>
<dbReference type="InterPro" id="IPR013815">
    <property type="entry name" value="ATP_grasp_subdomain_1"/>
</dbReference>
<dbReference type="FunFam" id="3.40.50.20:FF:000022">
    <property type="entry name" value="Formate-dependent phosphoribosylglycinamide formyltransferase"/>
    <property type="match status" value="1"/>
</dbReference>
<keyword evidence="1 7" id="KW-0436">Ligase</keyword>
<comment type="caution">
    <text evidence="9">The sequence shown here is derived from an EMBL/GenBank/DDBJ whole genome shotgun (WGS) entry which is preliminary data.</text>
</comment>
<keyword evidence="3 7" id="KW-0547">Nucleotide-binding</keyword>
<feature type="binding site" evidence="7">
    <location>
        <position position="356"/>
    </location>
    <ligand>
        <name>N(1)-(5-phospho-beta-D-ribosyl)glycinamide</name>
        <dbReference type="ChEBI" id="CHEBI:143788"/>
    </ligand>
</feature>
<dbReference type="Gene3D" id="3.30.470.20">
    <property type="entry name" value="ATP-grasp fold, B domain"/>
    <property type="match status" value="1"/>
</dbReference>
<dbReference type="SUPFAM" id="SSF56059">
    <property type="entry name" value="Glutathione synthetase ATP-binding domain-like"/>
    <property type="match status" value="1"/>
</dbReference>
<dbReference type="HAMAP" id="MF_01643">
    <property type="entry name" value="PurT"/>
    <property type="match status" value="1"/>
</dbReference>
<name>A0A937D0C5_9HYPH</name>
<dbReference type="PROSITE" id="PS50975">
    <property type="entry name" value="ATP_GRASP"/>
    <property type="match status" value="1"/>
</dbReference>
<evidence type="ECO:0000256" key="7">
    <source>
        <dbReference type="HAMAP-Rule" id="MF_01643"/>
    </source>
</evidence>
<dbReference type="InterPro" id="IPR016185">
    <property type="entry name" value="PreATP-grasp_dom_sf"/>
</dbReference>
<evidence type="ECO:0000256" key="6">
    <source>
        <dbReference type="ARBA" id="ARBA00022842"/>
    </source>
</evidence>
<feature type="binding site" evidence="7">
    <location>
        <position position="78"/>
    </location>
    <ligand>
        <name>N(1)-(5-phospho-beta-D-ribosyl)glycinamide</name>
        <dbReference type="ChEBI" id="CHEBI:143788"/>
    </ligand>
</feature>
<dbReference type="Proteomes" id="UP000605848">
    <property type="component" value="Unassembled WGS sequence"/>
</dbReference>
<evidence type="ECO:0000256" key="1">
    <source>
        <dbReference type="ARBA" id="ARBA00022598"/>
    </source>
</evidence>
<feature type="binding site" evidence="7">
    <location>
        <begin position="191"/>
        <end position="194"/>
    </location>
    <ligand>
        <name>ATP</name>
        <dbReference type="ChEBI" id="CHEBI:30616"/>
    </ligand>
</feature>
<evidence type="ECO:0000256" key="5">
    <source>
        <dbReference type="ARBA" id="ARBA00022840"/>
    </source>
</evidence>
<dbReference type="Pfam" id="PF02222">
    <property type="entry name" value="ATP-grasp"/>
    <property type="match status" value="1"/>
</dbReference>
<evidence type="ECO:0000256" key="2">
    <source>
        <dbReference type="ARBA" id="ARBA00022723"/>
    </source>
</evidence>
<dbReference type="GO" id="GO:0043815">
    <property type="term" value="F:phosphoribosylglycinamide formyltransferase 2 activity"/>
    <property type="evidence" value="ECO:0007669"/>
    <property type="project" value="UniProtKB-UniRule"/>
</dbReference>
<feature type="domain" description="ATP-grasp" evidence="8">
    <location>
        <begin position="115"/>
        <end position="304"/>
    </location>
</feature>
<feature type="binding site" evidence="7">
    <location>
        <position position="282"/>
    </location>
    <ligand>
        <name>N(1)-(5-phospho-beta-D-ribosyl)glycinamide</name>
        <dbReference type="ChEBI" id="CHEBI:143788"/>
    </ligand>
</feature>
<reference evidence="9" key="1">
    <citation type="submission" date="2021-01" db="EMBL/GenBank/DDBJ databases">
        <title>Microvirga sp.</title>
        <authorList>
            <person name="Kim M.K."/>
        </authorList>
    </citation>
    <scope>NUCLEOTIDE SEQUENCE</scope>
    <source>
        <strain evidence="9">5420S-16</strain>
    </source>
</reference>
<dbReference type="Gene3D" id="3.30.1490.20">
    <property type="entry name" value="ATP-grasp fold, A domain"/>
    <property type="match status" value="1"/>
</dbReference>
<comment type="similarity">
    <text evidence="7">Belongs to the PurK/PurT family.</text>
</comment>
<organism evidence="9 10">
    <name type="scientific">Microvirga aerilata</name>
    <dbReference type="NCBI Taxonomy" id="670292"/>
    <lineage>
        <taxon>Bacteria</taxon>
        <taxon>Pseudomonadati</taxon>
        <taxon>Pseudomonadota</taxon>
        <taxon>Alphaproteobacteria</taxon>
        <taxon>Hyphomicrobiales</taxon>
        <taxon>Methylobacteriaceae</taxon>
        <taxon>Microvirga</taxon>
    </lineage>
</organism>
<dbReference type="Pfam" id="PF21244">
    <property type="entry name" value="PurT_C"/>
    <property type="match status" value="1"/>
</dbReference>
<feature type="binding site" evidence="7">
    <location>
        <begin position="18"/>
        <end position="19"/>
    </location>
    <ligand>
        <name>N(1)-(5-phospho-beta-D-ribosyl)glycinamide</name>
        <dbReference type="ChEBI" id="CHEBI:143788"/>
    </ligand>
</feature>
<dbReference type="GO" id="GO:0005524">
    <property type="term" value="F:ATP binding"/>
    <property type="evidence" value="ECO:0007669"/>
    <property type="project" value="UniProtKB-UniRule"/>
</dbReference>
<accession>A0A937D0C5</accession>
<comment type="catalytic activity">
    <reaction evidence="7">
        <text>N(1)-(5-phospho-beta-D-ribosyl)glycinamide + formate + ATP = N(2)-formyl-N(1)-(5-phospho-beta-D-ribosyl)glycinamide + ADP + phosphate + H(+)</text>
        <dbReference type="Rhea" id="RHEA:24829"/>
        <dbReference type="ChEBI" id="CHEBI:15378"/>
        <dbReference type="ChEBI" id="CHEBI:15740"/>
        <dbReference type="ChEBI" id="CHEBI:30616"/>
        <dbReference type="ChEBI" id="CHEBI:43474"/>
        <dbReference type="ChEBI" id="CHEBI:143788"/>
        <dbReference type="ChEBI" id="CHEBI:147286"/>
        <dbReference type="ChEBI" id="CHEBI:456216"/>
        <dbReference type="EC" id="6.3.1.21"/>
    </reaction>
</comment>
<dbReference type="InterPro" id="IPR011761">
    <property type="entry name" value="ATP-grasp"/>
</dbReference>
<dbReference type="PANTHER" id="PTHR43055:SF1">
    <property type="entry name" value="FORMATE-DEPENDENT PHOSPHORIBOSYLGLYCINAMIDE FORMYLTRANSFERASE"/>
    <property type="match status" value="1"/>
</dbReference>
<evidence type="ECO:0000256" key="4">
    <source>
        <dbReference type="ARBA" id="ARBA00022755"/>
    </source>
</evidence>
<dbReference type="Gene3D" id="3.40.50.20">
    <property type="match status" value="1"/>
</dbReference>
<evidence type="ECO:0000313" key="10">
    <source>
        <dbReference type="Proteomes" id="UP000605848"/>
    </source>
</evidence>
<dbReference type="GO" id="GO:0005829">
    <property type="term" value="C:cytosol"/>
    <property type="evidence" value="ECO:0007669"/>
    <property type="project" value="TreeGrafter"/>
</dbReference>
<dbReference type="SUPFAM" id="SSF52440">
    <property type="entry name" value="PreATP-grasp domain"/>
    <property type="match status" value="1"/>
</dbReference>
<evidence type="ECO:0000256" key="3">
    <source>
        <dbReference type="ARBA" id="ARBA00022741"/>
    </source>
</evidence>
<keyword evidence="2 7" id="KW-0479">Metal-binding</keyword>
<feature type="binding site" evidence="7">
    <location>
        <begin position="363"/>
        <end position="364"/>
    </location>
    <ligand>
        <name>N(1)-(5-phospho-beta-D-ribosyl)glycinamide</name>
        <dbReference type="ChEBI" id="CHEBI:143788"/>
    </ligand>
</feature>
<protein>
    <recommendedName>
        <fullName evidence="7">Formate-dependent phosphoribosylglycinamide formyltransferase</fullName>
        <ecNumber evidence="7">6.3.1.21</ecNumber>
    </recommendedName>
    <alternativeName>
        <fullName evidence="7">5'-phosphoribosylglycinamide transformylase 2</fullName>
    </alternativeName>
    <alternativeName>
        <fullName evidence="7">Formate-dependent GAR transformylase</fullName>
    </alternativeName>
    <alternativeName>
        <fullName evidence="7">GAR transformylase 2</fullName>
        <shortName evidence="7">GART 2</shortName>
    </alternativeName>
    <alternativeName>
        <fullName evidence="7">Non-folate glycinamide ribonucleotide transformylase</fullName>
    </alternativeName>
    <alternativeName>
        <fullName evidence="7">Phosphoribosylglycinamide formyltransferase 2</fullName>
    </alternativeName>
</protein>
<sequence length="395" mass="43694">MKGNSVFTAKILLLGSGELGKEFVISAKRYGCHVVACDSYRNAPAMQVADEAEVFSMLDADALKGALEKHRPDFIVPEIEAIRTEVLQEFEDKGYTVVPSARAASLTMNRDRIRELAATELGLRTSRYRYAESLEEVRAGAEHTGLPCVIKPVMSSSGKGQSTVRTPEQLEQAWNDAVANMRGDRKKVIVEEFVAFEYEITLLTIRSREGVSFCEPIGHRQERGDYQESWQPTPMTDKLLDDAKEMARKVVDNLGGYGIFGVEFFVTKDEVIFSELSPRPHDTGLVTLLSQDLSEFDLHARAVLGLPVPRVRLHGPTASAVILAEREAERFSIQGLREALALGGDGGGVEVRLFGKPTTRKHRRMGVALAAGRSVDEARERARQAAAKVRITYED</sequence>
<feature type="binding site" evidence="7">
    <location>
        <position position="110"/>
    </location>
    <ligand>
        <name>ATP</name>
        <dbReference type="ChEBI" id="CHEBI:30616"/>
    </ligand>
</feature>
<dbReference type="InterPro" id="IPR005862">
    <property type="entry name" value="PurT"/>
</dbReference>
<dbReference type="GO" id="GO:0004644">
    <property type="term" value="F:phosphoribosylglycinamide formyltransferase activity"/>
    <property type="evidence" value="ECO:0007669"/>
    <property type="project" value="UniProtKB-UniRule"/>
</dbReference>
<keyword evidence="9" id="KW-0808">Transferase</keyword>
<keyword evidence="10" id="KW-1185">Reference proteome</keyword>
<dbReference type="PANTHER" id="PTHR43055">
    <property type="entry name" value="FORMATE-DEPENDENT PHOSPHORIBOSYLGLYCINAMIDE FORMYLTRANSFERASE"/>
    <property type="match status" value="1"/>
</dbReference>
<gene>
    <name evidence="7 9" type="primary">purT</name>
    <name evidence="9" type="ORF">JKG68_13035</name>
</gene>
<evidence type="ECO:0000313" key="9">
    <source>
        <dbReference type="EMBL" id="MBL0404897.1"/>
    </source>
</evidence>
<dbReference type="GO" id="GO:0006189">
    <property type="term" value="P:'de novo' IMP biosynthetic process"/>
    <property type="evidence" value="ECO:0007669"/>
    <property type="project" value="UniProtKB-UniRule"/>
</dbReference>
<comment type="subunit">
    <text evidence="7">Homodimer.</text>
</comment>
<feature type="binding site" evidence="7">
    <location>
        <position position="199"/>
    </location>
    <ligand>
        <name>ATP</name>
        <dbReference type="ChEBI" id="CHEBI:30616"/>
    </ligand>
</feature>
<dbReference type="AlphaFoldDB" id="A0A937D0C5"/>
<dbReference type="NCBIfam" id="TIGR01142">
    <property type="entry name" value="purT"/>
    <property type="match status" value="1"/>
</dbReference>
<comment type="pathway">
    <text evidence="7">Purine metabolism; IMP biosynthesis via de novo pathway; N(2)-formyl-N(1)-(5-phospho-D-ribosyl)glycinamide from N(1)-(5-phospho-D-ribosyl)glycinamide (formate route): step 1/1.</text>
</comment>
<dbReference type="EMBL" id="JAEQMY010000016">
    <property type="protein sequence ID" value="MBL0404897.1"/>
    <property type="molecule type" value="Genomic_DNA"/>
</dbReference>
<feature type="binding site" evidence="7">
    <location>
        <begin position="156"/>
        <end position="161"/>
    </location>
    <ligand>
        <name>ATP</name>
        <dbReference type="ChEBI" id="CHEBI:30616"/>
    </ligand>
</feature>
<proteinExistence type="inferred from homology"/>
<dbReference type="EC" id="6.3.1.21" evidence="7"/>
<keyword evidence="4 7" id="KW-0658">Purine biosynthesis</keyword>
<dbReference type="NCBIfam" id="NF006766">
    <property type="entry name" value="PRK09288.1"/>
    <property type="match status" value="1"/>
</dbReference>
<evidence type="ECO:0000259" key="8">
    <source>
        <dbReference type="PROSITE" id="PS50975"/>
    </source>
</evidence>
<dbReference type="Pfam" id="PF22660">
    <property type="entry name" value="RS_preATP-grasp-like"/>
    <property type="match status" value="1"/>
</dbReference>
<feature type="binding site" evidence="7">
    <location>
        <position position="151"/>
    </location>
    <ligand>
        <name>ATP</name>
        <dbReference type="ChEBI" id="CHEBI:30616"/>
    </ligand>
</feature>
<comment type="function">
    <text evidence="7">Involved in the de novo purine biosynthesis. Catalyzes the transfer of formate to 5-phospho-ribosyl-glycinamide (GAR), producing 5-phospho-ribosyl-N-formylglycinamide (FGAR). Formate is provided by PurU via hydrolysis of 10-formyl-tetrahydrofolate.</text>
</comment>
<dbReference type="InterPro" id="IPR048740">
    <property type="entry name" value="PurT_C"/>
</dbReference>
<feature type="binding site" evidence="7">
    <location>
        <position position="263"/>
    </location>
    <ligand>
        <name>Mg(2+)</name>
        <dbReference type="ChEBI" id="CHEBI:18420"/>
    </ligand>
</feature>
<feature type="binding site" evidence="7">
    <location>
        <position position="275"/>
    </location>
    <ligand>
        <name>Mg(2+)</name>
        <dbReference type="ChEBI" id="CHEBI:18420"/>
    </ligand>
</feature>
<keyword evidence="6 7" id="KW-0460">Magnesium</keyword>
<keyword evidence="5 7" id="KW-0067">ATP-binding</keyword>
<dbReference type="GO" id="GO:0000287">
    <property type="term" value="F:magnesium ion binding"/>
    <property type="evidence" value="ECO:0007669"/>
    <property type="project" value="UniProtKB-UniRule"/>
</dbReference>